<evidence type="ECO:0000259" key="1">
    <source>
        <dbReference type="PROSITE" id="PS50965"/>
    </source>
</evidence>
<keyword evidence="3" id="KW-1185">Reference proteome</keyword>
<dbReference type="PROSITE" id="PS50965">
    <property type="entry name" value="NERD"/>
    <property type="match status" value="1"/>
</dbReference>
<dbReference type="Pfam" id="PF08378">
    <property type="entry name" value="NERD"/>
    <property type="match status" value="1"/>
</dbReference>
<protein>
    <recommendedName>
        <fullName evidence="1">NERD domain-containing protein</fullName>
    </recommendedName>
</protein>
<gene>
    <name evidence="2" type="ORF">ETSY1_33785</name>
</gene>
<dbReference type="AlphaFoldDB" id="W4L9T6"/>
<dbReference type="HOGENOM" id="CLU_1275759_0_0_7"/>
<sequence>MPQNWMTVTESPYLWEREALAFVRERFPNHESYRAWSNFEFIADDGSVNEVDLLVCSPQGVFLIEIKSQPGRLFGDAGTWTWESDGRRMTMDNPLKLANSKAKKLRTLLERQKACKRKGSLPFIEALVFCSAPDLRCDLHDNARYHVCFCDREQEGSQSARPGIMAAIKRRDCPGLDKRPKGICDRPTVKMISQAMEQAGIRQSQRYHKVGDYVLD</sequence>
<proteinExistence type="predicted"/>
<reference evidence="2 3" key="1">
    <citation type="journal article" date="2014" name="Nature">
        <title>An environmental bacterial taxon with a large and distinct metabolic repertoire.</title>
        <authorList>
            <person name="Wilson M.C."/>
            <person name="Mori T."/>
            <person name="Ruckert C."/>
            <person name="Uria A.R."/>
            <person name="Helf M.J."/>
            <person name="Takada K."/>
            <person name="Gernert C."/>
            <person name="Steffens U.A."/>
            <person name="Heycke N."/>
            <person name="Schmitt S."/>
            <person name="Rinke C."/>
            <person name="Helfrich E.J."/>
            <person name="Brachmann A.O."/>
            <person name="Gurgui C."/>
            <person name="Wakimoto T."/>
            <person name="Kracht M."/>
            <person name="Crusemann M."/>
            <person name="Hentschel U."/>
            <person name="Abe I."/>
            <person name="Matsunaga S."/>
            <person name="Kalinowski J."/>
            <person name="Takeyama H."/>
            <person name="Piel J."/>
        </authorList>
    </citation>
    <scope>NUCLEOTIDE SEQUENCE [LARGE SCALE GENOMIC DNA]</scope>
    <source>
        <strain evidence="3">TSY1</strain>
    </source>
</reference>
<dbReference type="Proteomes" id="UP000019141">
    <property type="component" value="Unassembled WGS sequence"/>
</dbReference>
<name>W4L9T6_ENTF1</name>
<organism evidence="2 3">
    <name type="scientific">Entotheonella factor</name>
    <dbReference type="NCBI Taxonomy" id="1429438"/>
    <lineage>
        <taxon>Bacteria</taxon>
        <taxon>Pseudomonadati</taxon>
        <taxon>Nitrospinota/Tectimicrobiota group</taxon>
        <taxon>Candidatus Tectimicrobiota</taxon>
        <taxon>Candidatus Entotheonellia</taxon>
        <taxon>Candidatus Entotheonellales</taxon>
        <taxon>Candidatus Entotheonellaceae</taxon>
        <taxon>Candidatus Entotheonella</taxon>
    </lineage>
</organism>
<dbReference type="InterPro" id="IPR011528">
    <property type="entry name" value="NERD"/>
</dbReference>
<dbReference type="EMBL" id="AZHW01001025">
    <property type="protein sequence ID" value="ETW94679.1"/>
    <property type="molecule type" value="Genomic_DNA"/>
</dbReference>
<accession>W4L9T6</accession>
<feature type="domain" description="NERD" evidence="1">
    <location>
        <begin position="11"/>
        <end position="128"/>
    </location>
</feature>
<evidence type="ECO:0000313" key="2">
    <source>
        <dbReference type="EMBL" id="ETW94679.1"/>
    </source>
</evidence>
<comment type="caution">
    <text evidence="2">The sequence shown here is derived from an EMBL/GenBank/DDBJ whole genome shotgun (WGS) entry which is preliminary data.</text>
</comment>
<evidence type="ECO:0000313" key="3">
    <source>
        <dbReference type="Proteomes" id="UP000019141"/>
    </source>
</evidence>